<dbReference type="InterPro" id="IPR054323">
    <property type="entry name" value="SPMIP1_C"/>
</dbReference>
<comment type="caution">
    <text evidence="3">The sequence shown here is derived from an EMBL/GenBank/DDBJ whole genome shotgun (WGS) entry which is preliminary data.</text>
</comment>
<protein>
    <recommendedName>
        <fullName evidence="2">Sperm microtubule inner protein 1 C-terminal domain-containing protein</fullName>
    </recommendedName>
</protein>
<organism evidence="3">
    <name type="scientific">Heliothis virescens</name>
    <name type="common">Tobacco budworm moth</name>
    <dbReference type="NCBI Taxonomy" id="7102"/>
    <lineage>
        <taxon>Eukaryota</taxon>
        <taxon>Metazoa</taxon>
        <taxon>Ecdysozoa</taxon>
        <taxon>Arthropoda</taxon>
        <taxon>Hexapoda</taxon>
        <taxon>Insecta</taxon>
        <taxon>Pterygota</taxon>
        <taxon>Neoptera</taxon>
        <taxon>Endopterygota</taxon>
        <taxon>Lepidoptera</taxon>
        <taxon>Glossata</taxon>
        <taxon>Ditrysia</taxon>
        <taxon>Noctuoidea</taxon>
        <taxon>Noctuidae</taxon>
        <taxon>Heliothinae</taxon>
        <taxon>Heliothis</taxon>
    </lineage>
</organism>
<feature type="domain" description="Sperm microtubule inner protein 1 C-terminal" evidence="2">
    <location>
        <begin position="108"/>
        <end position="210"/>
    </location>
</feature>
<dbReference type="EMBL" id="NWSH01000211">
    <property type="protein sequence ID" value="PCG78366.1"/>
    <property type="molecule type" value="Genomic_DNA"/>
</dbReference>
<evidence type="ECO:0000259" key="2">
    <source>
        <dbReference type="Pfam" id="PF22589"/>
    </source>
</evidence>
<reference evidence="3" key="1">
    <citation type="submission" date="2017-09" db="EMBL/GenBank/DDBJ databases">
        <title>Contemporary evolution of a Lepidopteran species, Heliothis virescens, in response to modern agricultural practices.</title>
        <authorList>
            <person name="Fritz M.L."/>
            <person name="Deyonke A.M."/>
            <person name="Papanicolaou A."/>
            <person name="Micinski S."/>
            <person name="Westbrook J."/>
            <person name="Gould F."/>
        </authorList>
    </citation>
    <scope>NUCLEOTIDE SEQUENCE [LARGE SCALE GENOMIC DNA]</scope>
    <source>
        <strain evidence="3">HvINT-</strain>
        <tissue evidence="3">Whole body</tissue>
    </source>
</reference>
<accession>A0A2A4K2X3</accession>
<evidence type="ECO:0000313" key="3">
    <source>
        <dbReference type="EMBL" id="PCG78366.1"/>
    </source>
</evidence>
<gene>
    <name evidence="3" type="ORF">B5V51_4414</name>
</gene>
<sequence>MPPLDLTNPDIMRFFIENYEKASRLRLRWNHLHGEKLAQAATLNRDAKGYFVTDVLKETMAAGINTITRDSISGAQNRRKKPIRDGTHIPAVADMRKGHSIVDVGLGDPKKDPRLSRPDTDLTIDPIMRPIDPKQKQLIYKGLPHFGRLAYIKQRNRIAPEDKYYFRESSGWTYGWRLADSCFGRHAPTFGRIWLLTRDTASRSGPQPDPDHYKAVELPGPRKCP</sequence>
<dbReference type="AlphaFoldDB" id="A0A2A4K2X3"/>
<dbReference type="Pfam" id="PF22589">
    <property type="entry name" value="SPMIP1"/>
    <property type="match status" value="1"/>
</dbReference>
<proteinExistence type="predicted"/>
<dbReference type="PANTHER" id="PTHR35826">
    <property type="entry name" value="PROTEIN ATP6V1FNB-LIKE"/>
    <property type="match status" value="1"/>
</dbReference>
<dbReference type="PANTHER" id="PTHR35826:SF1">
    <property type="entry name" value="PROTEIN ATP6V1FNB-LIKE"/>
    <property type="match status" value="1"/>
</dbReference>
<evidence type="ECO:0000256" key="1">
    <source>
        <dbReference type="SAM" id="MobiDB-lite"/>
    </source>
</evidence>
<feature type="region of interest" description="Disordered" evidence="1">
    <location>
        <begin position="201"/>
        <end position="225"/>
    </location>
</feature>
<name>A0A2A4K2X3_HELVI</name>